<dbReference type="RefSeq" id="WP_345366258.1">
    <property type="nucleotide sequence ID" value="NZ_BAABII010000016.1"/>
</dbReference>
<evidence type="ECO:0000259" key="2">
    <source>
        <dbReference type="Pfam" id="PF00589"/>
    </source>
</evidence>
<dbReference type="InterPro" id="IPR002104">
    <property type="entry name" value="Integrase_catalytic"/>
</dbReference>
<dbReference type="InterPro" id="IPR013762">
    <property type="entry name" value="Integrase-like_cat_sf"/>
</dbReference>
<dbReference type="EMBL" id="JBGEHV010000001">
    <property type="protein sequence ID" value="MEY8037990.1"/>
    <property type="molecule type" value="Genomic_DNA"/>
</dbReference>
<dbReference type="SUPFAM" id="SSF56349">
    <property type="entry name" value="DNA breaking-rejoining enzymes"/>
    <property type="match status" value="1"/>
</dbReference>
<comment type="caution">
    <text evidence="3">The sequence shown here is derived from an EMBL/GenBank/DDBJ whole genome shotgun (WGS) entry which is preliminary data.</text>
</comment>
<reference evidence="3 4" key="1">
    <citation type="submission" date="2024-08" db="EMBL/GenBank/DDBJ databases">
        <title>Genome mining of Saccharopolyspora cebuensis PGLac3 from Nigerian medicinal plant.</title>
        <authorList>
            <person name="Ezeobiora C.E."/>
            <person name="Igbokwe N.H."/>
            <person name="Amin D.H."/>
            <person name="Mendie U.E."/>
        </authorList>
    </citation>
    <scope>NUCLEOTIDE SEQUENCE [LARGE SCALE GENOMIC DNA]</scope>
    <source>
        <strain evidence="3 4">PGLac3</strain>
    </source>
</reference>
<accession>A0ABV4CA50</accession>
<name>A0ABV4CA50_9PSEU</name>
<dbReference type="Gene3D" id="1.10.443.10">
    <property type="entry name" value="Intergrase catalytic core"/>
    <property type="match status" value="1"/>
</dbReference>
<protein>
    <submittedName>
        <fullName evidence="3">Tyrosine-type recombinase/integrase</fullName>
    </submittedName>
</protein>
<keyword evidence="4" id="KW-1185">Reference proteome</keyword>
<dbReference type="Proteomes" id="UP001564626">
    <property type="component" value="Unassembled WGS sequence"/>
</dbReference>
<evidence type="ECO:0000313" key="3">
    <source>
        <dbReference type="EMBL" id="MEY8037990.1"/>
    </source>
</evidence>
<dbReference type="InterPro" id="IPR011010">
    <property type="entry name" value="DNA_brk_join_enz"/>
</dbReference>
<dbReference type="Pfam" id="PF00589">
    <property type="entry name" value="Phage_integrase"/>
    <property type="match status" value="1"/>
</dbReference>
<sequence>MTADAADRCSSPIDALASSCRQRLWIRTPGRARLSYRRAADSFEQTTAKLSGGPWTLHQLRHSALTHAAETGANTSTQLAFSGHTSVASLAKYARVSPQALARWQQARDPAARRP</sequence>
<evidence type="ECO:0000256" key="1">
    <source>
        <dbReference type="ARBA" id="ARBA00023172"/>
    </source>
</evidence>
<evidence type="ECO:0000313" key="4">
    <source>
        <dbReference type="Proteomes" id="UP001564626"/>
    </source>
</evidence>
<gene>
    <name evidence="3" type="ORF">AB8O55_01135</name>
</gene>
<organism evidence="3 4">
    <name type="scientific">Saccharopolyspora cebuensis</name>
    <dbReference type="NCBI Taxonomy" id="418759"/>
    <lineage>
        <taxon>Bacteria</taxon>
        <taxon>Bacillati</taxon>
        <taxon>Actinomycetota</taxon>
        <taxon>Actinomycetes</taxon>
        <taxon>Pseudonocardiales</taxon>
        <taxon>Pseudonocardiaceae</taxon>
        <taxon>Saccharopolyspora</taxon>
    </lineage>
</organism>
<keyword evidence="1" id="KW-0233">DNA recombination</keyword>
<feature type="domain" description="Tyr recombinase" evidence="2">
    <location>
        <begin position="31"/>
        <end position="98"/>
    </location>
</feature>
<proteinExistence type="predicted"/>